<feature type="signal peptide" evidence="4">
    <location>
        <begin position="1"/>
        <end position="23"/>
    </location>
</feature>
<dbReference type="STRING" id="573321.SAMN04488505_106120"/>
<feature type="chain" id="PRO_5011565252" evidence="4">
    <location>
        <begin position="24"/>
        <end position="797"/>
    </location>
</feature>
<dbReference type="Proteomes" id="UP000198984">
    <property type="component" value="Unassembled WGS sequence"/>
</dbReference>
<keyword evidence="6" id="KW-0675">Receptor</keyword>
<evidence type="ECO:0000256" key="3">
    <source>
        <dbReference type="ARBA" id="ARBA00023237"/>
    </source>
</evidence>
<keyword evidence="2" id="KW-0472">Membrane</keyword>
<comment type="subcellular location">
    <subcellularLocation>
        <location evidence="1">Cell outer membrane</location>
    </subcellularLocation>
</comment>
<dbReference type="EMBL" id="FOBB01000006">
    <property type="protein sequence ID" value="SEM77893.1"/>
    <property type="molecule type" value="Genomic_DNA"/>
</dbReference>
<dbReference type="GO" id="GO:0009279">
    <property type="term" value="C:cell outer membrane"/>
    <property type="evidence" value="ECO:0007669"/>
    <property type="project" value="UniProtKB-SubCell"/>
</dbReference>
<dbReference type="InterPro" id="IPR041700">
    <property type="entry name" value="OMP_b-brl_3"/>
</dbReference>
<keyword evidence="3" id="KW-0998">Cell outer membrane</keyword>
<dbReference type="InterPro" id="IPR036942">
    <property type="entry name" value="Beta-barrel_TonB_sf"/>
</dbReference>
<evidence type="ECO:0000256" key="2">
    <source>
        <dbReference type="ARBA" id="ARBA00023136"/>
    </source>
</evidence>
<dbReference type="AlphaFoldDB" id="A0A1H8B570"/>
<evidence type="ECO:0000313" key="7">
    <source>
        <dbReference type="Proteomes" id="UP000198984"/>
    </source>
</evidence>
<sequence>MKILIVAITLTIALFIVPAAVNAQNISTISGKVVNAANEPLLGNVVLLAVPDSGFIKGAGFTNGAFEVPAVNLKEVFLKLTSLQFPDTVIKVQYNGQQHVELGTIVIRQSKFQLNEVRVTSQAPLVRYANNGNIEVNVANTVLASSASVSEILTRTPNVIENDGRYSVFGKGEAIIYLNGKLITSERLASIPSSQIARIEIISNPSSKYDAEGKAVINIITKMKVDEGIMGTISQYLTWSDFAGSNANTFADLSYMKGKFTLVGNYAILFGKTREVLHTIRTRPATDDYMNSDLRTDWNSKLKNFSTFGLGAQYNINEKSNISLAYNGYLENLGGTQDSRNTIITTADNSFYTSGIAKKDVLWNHSVTLNYNRTLDTLGSAFFIGSQFSHYDDEIDDFIDEKNIVNGQHGGRFLKNNVDHSIDISSTQADLTKYFDANNKLEAGAKFSYVNNTSGTDFLVAENGGDYKPDTQLSNSFKYIEKVPAAYVNYSGAIGTKTNYGFGVRGEWTNYELNTSVGGGQLISDNYFNIFPNVSISTAVSDKLRLRASYVSRITRPRYQSLNPLVVYQDPFTTIEGNPNLIPEKTHSFEAGANYRQFDFRVGYNYVLDPLDAAALRGTTPNSYVLKAINLDKGYIYYAALSKTFNLKWWTSTNTANLSYNKLTDTRYNFVMVDPKPQIYLYSSNTFTVGNLFKLQLLAWFLGDKAYGLYYDNSRSTVTLGIEKDVLKGLKLKFMANDIFHGTNASGTYGVGQTDIYYNRTYNTNYFRLIATYSFGRLTKTNYKSKATGQSENNRAN</sequence>
<evidence type="ECO:0000259" key="5">
    <source>
        <dbReference type="Pfam" id="PF14905"/>
    </source>
</evidence>
<proteinExistence type="predicted"/>
<dbReference type="OrthoDB" id="8764943at2"/>
<protein>
    <submittedName>
        <fullName evidence="6">Outer membrane receptor proteins, mostly Fe transport</fullName>
    </submittedName>
</protein>
<dbReference type="PANTHER" id="PTHR40980:SF4">
    <property type="entry name" value="TONB-DEPENDENT RECEPTOR-LIKE BETA-BARREL DOMAIN-CONTAINING PROTEIN"/>
    <property type="match status" value="1"/>
</dbReference>
<dbReference type="SUPFAM" id="SSF56935">
    <property type="entry name" value="Porins"/>
    <property type="match status" value="1"/>
</dbReference>
<feature type="domain" description="Outer membrane protein beta-barrel" evidence="5">
    <location>
        <begin position="373"/>
        <end position="773"/>
    </location>
</feature>
<organism evidence="6 7">
    <name type="scientific">Chitinophaga rupis</name>
    <dbReference type="NCBI Taxonomy" id="573321"/>
    <lineage>
        <taxon>Bacteria</taxon>
        <taxon>Pseudomonadati</taxon>
        <taxon>Bacteroidota</taxon>
        <taxon>Chitinophagia</taxon>
        <taxon>Chitinophagales</taxon>
        <taxon>Chitinophagaceae</taxon>
        <taxon>Chitinophaga</taxon>
    </lineage>
</organism>
<gene>
    <name evidence="6" type="ORF">SAMN04488505_106120</name>
</gene>
<keyword evidence="4" id="KW-0732">Signal</keyword>
<evidence type="ECO:0000256" key="4">
    <source>
        <dbReference type="SAM" id="SignalP"/>
    </source>
</evidence>
<evidence type="ECO:0000313" key="6">
    <source>
        <dbReference type="EMBL" id="SEM77893.1"/>
    </source>
</evidence>
<dbReference type="Gene3D" id="2.40.170.20">
    <property type="entry name" value="TonB-dependent receptor, beta-barrel domain"/>
    <property type="match status" value="1"/>
</dbReference>
<accession>A0A1H8B570</accession>
<reference evidence="6 7" key="1">
    <citation type="submission" date="2016-10" db="EMBL/GenBank/DDBJ databases">
        <authorList>
            <person name="de Groot N.N."/>
        </authorList>
    </citation>
    <scope>NUCLEOTIDE SEQUENCE [LARGE SCALE GENOMIC DNA]</scope>
    <source>
        <strain evidence="6 7">DSM 21039</strain>
    </source>
</reference>
<dbReference type="Pfam" id="PF14905">
    <property type="entry name" value="OMP_b-brl_3"/>
    <property type="match status" value="1"/>
</dbReference>
<keyword evidence="7" id="KW-1185">Reference proteome</keyword>
<dbReference type="RefSeq" id="WP_089917438.1">
    <property type="nucleotide sequence ID" value="NZ_FOBB01000006.1"/>
</dbReference>
<name>A0A1H8B570_9BACT</name>
<dbReference type="PANTHER" id="PTHR40980">
    <property type="entry name" value="PLUG DOMAIN-CONTAINING PROTEIN"/>
    <property type="match status" value="1"/>
</dbReference>
<evidence type="ECO:0000256" key="1">
    <source>
        <dbReference type="ARBA" id="ARBA00004442"/>
    </source>
</evidence>